<dbReference type="Pfam" id="PF00150">
    <property type="entry name" value="Cellulase"/>
    <property type="match status" value="1"/>
</dbReference>
<keyword evidence="4 7" id="KW-0119">Carbohydrate metabolism</keyword>
<evidence type="ECO:0000256" key="3">
    <source>
        <dbReference type="ARBA" id="ARBA00023001"/>
    </source>
</evidence>
<feature type="chain" id="PRO_5046740804" description="Endoglucanase" evidence="9">
    <location>
        <begin position="29"/>
        <end position="550"/>
    </location>
</feature>
<evidence type="ECO:0000256" key="7">
    <source>
        <dbReference type="RuleBase" id="RU361153"/>
    </source>
</evidence>
<gene>
    <name evidence="11" type="ORF">JOE66_000881</name>
</gene>
<dbReference type="InterPro" id="IPR001547">
    <property type="entry name" value="Glyco_hydro_5"/>
</dbReference>
<keyword evidence="3 7" id="KW-0136">Cellulose degradation</keyword>
<dbReference type="InterPro" id="IPR017853">
    <property type="entry name" value="GH"/>
</dbReference>
<keyword evidence="12" id="KW-1185">Reference proteome</keyword>
<keyword evidence="5 7" id="KW-0326">Glycosidase</keyword>
<comment type="similarity">
    <text evidence="7">Belongs to the glycosyl hydrolase 5 (cellulase A) family.</text>
</comment>
<dbReference type="Gene3D" id="3.20.20.80">
    <property type="entry name" value="Glycosidases"/>
    <property type="match status" value="1"/>
</dbReference>
<dbReference type="SUPFAM" id="SSF51445">
    <property type="entry name" value="(Trans)glycosidases"/>
    <property type="match status" value="1"/>
</dbReference>
<dbReference type="GO" id="GO:0008810">
    <property type="term" value="F:cellulase activity"/>
    <property type="evidence" value="ECO:0007669"/>
    <property type="project" value="UniProtKB-EC"/>
</dbReference>
<proteinExistence type="inferred from homology"/>
<dbReference type="PROSITE" id="PS51173">
    <property type="entry name" value="CBM2"/>
    <property type="match status" value="1"/>
</dbReference>
<dbReference type="InterPro" id="IPR001919">
    <property type="entry name" value="CBD2"/>
</dbReference>
<evidence type="ECO:0000256" key="8">
    <source>
        <dbReference type="SAM" id="MobiDB-lite"/>
    </source>
</evidence>
<keyword evidence="2 7" id="KW-0378">Hydrolase</keyword>
<dbReference type="Pfam" id="PF00553">
    <property type="entry name" value="CBM_2"/>
    <property type="match status" value="1"/>
</dbReference>
<dbReference type="PANTHER" id="PTHR35923:SF2">
    <property type="entry name" value="ENDOGLUCANASE"/>
    <property type="match status" value="1"/>
</dbReference>
<keyword evidence="6 7" id="KW-0624">Polysaccharide degradation</keyword>
<dbReference type="InterPro" id="IPR018087">
    <property type="entry name" value="Glyco_hydro_5_CS"/>
</dbReference>
<dbReference type="PROSITE" id="PS00659">
    <property type="entry name" value="GLYCOSYL_HYDROL_F5"/>
    <property type="match status" value="1"/>
</dbReference>
<comment type="caution">
    <text evidence="11">The sequence shown here is derived from an EMBL/GenBank/DDBJ whole genome shotgun (WGS) entry which is preliminary data.</text>
</comment>
<evidence type="ECO:0000313" key="12">
    <source>
        <dbReference type="Proteomes" id="UP000776164"/>
    </source>
</evidence>
<reference evidence="11 12" key="1">
    <citation type="submission" date="2021-01" db="EMBL/GenBank/DDBJ databases">
        <title>Sequencing the genomes of 1000 actinobacteria strains.</title>
        <authorList>
            <person name="Klenk H.-P."/>
        </authorList>
    </citation>
    <scope>NUCLEOTIDE SEQUENCE [LARGE SCALE GENOMIC DNA]</scope>
    <source>
        <strain evidence="11 12">DSM 13057</strain>
    </source>
</reference>
<feature type="domain" description="CBM2" evidence="10">
    <location>
        <begin position="447"/>
        <end position="550"/>
    </location>
</feature>
<evidence type="ECO:0000256" key="9">
    <source>
        <dbReference type="SAM" id="SignalP"/>
    </source>
</evidence>
<dbReference type="RefSeq" id="WP_205107095.1">
    <property type="nucleotide sequence ID" value="NZ_BAAAHT010000013.1"/>
</dbReference>
<dbReference type="Proteomes" id="UP000776164">
    <property type="component" value="Unassembled WGS sequence"/>
</dbReference>
<sequence>MRLSLPGRIVTAISAIALVASGVSVASAATPAHAPAAAVTATGSGWLHTDGATIKTAANAPYVIKGAAWFGLETSNCAPHGLWSISLDSGLAQIKSMGFNTLRLPFSNECLAAKTSNSINYQVNPTLQGLTPLQIMDAVVARARVYGLNVFLDQHRPDSGSQSSLWYTGAYSEASWISDWKMLAKRYVNDPTVIGVDLHNEPHDTACWGCGNAATDWQAAATRAGNAVQTVNPNLLVIVEGVEKQADGSSTWWGGGLQGVASKPVTLTVPNHVVYSPHDYPSTVYNQTWFSASNYPANLAGVWDKNWGFIAKTGSAPVLLGEFGTKLETDSDRKWLSSIVSYLADNSMSFAYWSFNPNSGDTGGLVKDDWVTPQTEKLAALQPLLGAGTPTPVQTPTPTATPTPTPKPTVTPSPTPKPTATPTPTPKPTVTPTPKPTITPTPTPTPTPTQKPTVTAKWMLQSAWGAGYVADIEVTSPTGAAGWSVTWPDTASTSIVNAWGMNCTISAHTSITCTGADWAAKLSAGQTVRVGLQVSATAAPKSPVVTVTAR</sequence>
<dbReference type="InterPro" id="IPR008965">
    <property type="entry name" value="CBM2/CBM3_carb-bd_dom_sf"/>
</dbReference>
<accession>A0ABS2L2F9</accession>
<evidence type="ECO:0000259" key="10">
    <source>
        <dbReference type="PROSITE" id="PS51173"/>
    </source>
</evidence>
<feature type="compositionally biased region" description="Pro residues" evidence="8">
    <location>
        <begin position="393"/>
        <end position="449"/>
    </location>
</feature>
<name>A0ABS2L2F9_9MICO</name>
<evidence type="ECO:0000313" key="11">
    <source>
        <dbReference type="EMBL" id="MBM7471247.1"/>
    </source>
</evidence>
<feature type="signal peptide" evidence="9">
    <location>
        <begin position="1"/>
        <end position="28"/>
    </location>
</feature>
<dbReference type="SMART" id="SM00637">
    <property type="entry name" value="CBD_II"/>
    <property type="match status" value="1"/>
</dbReference>
<evidence type="ECO:0000256" key="6">
    <source>
        <dbReference type="ARBA" id="ARBA00023326"/>
    </source>
</evidence>
<organism evidence="11 12">
    <name type="scientific">Subtercola frigoramans</name>
    <dbReference type="NCBI Taxonomy" id="120298"/>
    <lineage>
        <taxon>Bacteria</taxon>
        <taxon>Bacillati</taxon>
        <taxon>Actinomycetota</taxon>
        <taxon>Actinomycetes</taxon>
        <taxon>Micrococcales</taxon>
        <taxon>Microbacteriaceae</taxon>
        <taxon>Subtercola</taxon>
    </lineage>
</organism>
<comment type="catalytic activity">
    <reaction evidence="1 7">
        <text>Endohydrolysis of (1-&gt;4)-beta-D-glucosidic linkages in cellulose, lichenin and cereal beta-D-glucans.</text>
        <dbReference type="EC" id="3.2.1.4"/>
    </reaction>
</comment>
<protein>
    <recommendedName>
        <fullName evidence="7">Endoglucanase</fullName>
        <ecNumber evidence="7">3.2.1.4</ecNumber>
    </recommendedName>
</protein>
<dbReference type="EMBL" id="JAFBBU010000001">
    <property type="protein sequence ID" value="MBM7471247.1"/>
    <property type="molecule type" value="Genomic_DNA"/>
</dbReference>
<keyword evidence="9" id="KW-0732">Signal</keyword>
<evidence type="ECO:0000256" key="1">
    <source>
        <dbReference type="ARBA" id="ARBA00000966"/>
    </source>
</evidence>
<dbReference type="Gene3D" id="2.60.40.290">
    <property type="match status" value="1"/>
</dbReference>
<evidence type="ECO:0000256" key="2">
    <source>
        <dbReference type="ARBA" id="ARBA00022801"/>
    </source>
</evidence>
<evidence type="ECO:0000256" key="5">
    <source>
        <dbReference type="ARBA" id="ARBA00023295"/>
    </source>
</evidence>
<dbReference type="PANTHER" id="PTHR35923">
    <property type="entry name" value="MAJOR EXTRACELLULAR ENDOGLUCANASE"/>
    <property type="match status" value="1"/>
</dbReference>
<evidence type="ECO:0000256" key="4">
    <source>
        <dbReference type="ARBA" id="ARBA00023277"/>
    </source>
</evidence>
<dbReference type="EC" id="3.2.1.4" evidence="7"/>
<feature type="region of interest" description="Disordered" evidence="8">
    <location>
        <begin position="382"/>
        <end position="452"/>
    </location>
</feature>
<dbReference type="SUPFAM" id="SSF49384">
    <property type="entry name" value="Carbohydrate-binding domain"/>
    <property type="match status" value="1"/>
</dbReference>
<dbReference type="InterPro" id="IPR012291">
    <property type="entry name" value="CBM2_carb-bd_dom_sf"/>
</dbReference>